<protein>
    <submittedName>
        <fullName evidence="4">ADP-ribosyl-[dinitrogen reductase] hydrolase</fullName>
    </submittedName>
</protein>
<keyword evidence="5" id="KW-1185">Reference proteome</keyword>
<comment type="cofactor">
    <cofactor evidence="3">
        <name>Mg(2+)</name>
        <dbReference type="ChEBI" id="CHEBI:18420"/>
    </cofactor>
    <text evidence="3">Binds 2 magnesium ions per subunit.</text>
</comment>
<evidence type="ECO:0000256" key="2">
    <source>
        <dbReference type="ARBA" id="ARBA00022801"/>
    </source>
</evidence>
<keyword evidence="3" id="KW-0479">Metal-binding</keyword>
<accession>A0A2S7MZ53</accession>
<evidence type="ECO:0000256" key="1">
    <source>
        <dbReference type="ARBA" id="ARBA00010702"/>
    </source>
</evidence>
<comment type="similarity">
    <text evidence="1">Belongs to the ADP-ribosylglycohydrolase family.</text>
</comment>
<feature type="binding site" evidence="3">
    <location>
        <position position="241"/>
    </location>
    <ligand>
        <name>Mg(2+)</name>
        <dbReference type="ChEBI" id="CHEBI:18420"/>
        <label>1</label>
    </ligand>
</feature>
<evidence type="ECO:0000256" key="3">
    <source>
        <dbReference type="PIRSR" id="PIRSR605502-1"/>
    </source>
</evidence>
<dbReference type="OrthoDB" id="9798107at2"/>
<dbReference type="GO" id="GO:0046872">
    <property type="term" value="F:metal ion binding"/>
    <property type="evidence" value="ECO:0007669"/>
    <property type="project" value="UniProtKB-KW"/>
</dbReference>
<name>A0A2S7MZ53_9BACI</name>
<sequence>MLDKIKGGLFGVAIGDALGGTTEFMSEREIKNKYGQLTDIIGGGVWQLSPGEVTDDTAMTLCVAKGIIQYPDDPIPHMGEEFLSWYAQKPKDVGIIISQVLTTYKDNWEEAAKEVHHRLSGKSAGNGSLMRCLPIPLAYSDQKKMEELTIRHSKMTHYDDLASDACLIYNRIASRLLNGDELAVSLREETAGTLYEEALTSEPDCLPDGFVVHTMKWVVHILSNRKTFEEVAVAAANKGHDTDTVAAIACGLKGIETGYGQLPERFKEKILIQEELSQVAADLAEIRRNRQ</sequence>
<feature type="binding site" evidence="3">
    <location>
        <position position="243"/>
    </location>
    <ligand>
        <name>Mg(2+)</name>
        <dbReference type="ChEBI" id="CHEBI:18420"/>
        <label>1</label>
    </ligand>
</feature>
<feature type="binding site" evidence="3">
    <location>
        <position position="54"/>
    </location>
    <ligand>
        <name>Mg(2+)</name>
        <dbReference type="ChEBI" id="CHEBI:18420"/>
        <label>1</label>
    </ligand>
</feature>
<dbReference type="Pfam" id="PF03747">
    <property type="entry name" value="ADP_ribosyl_GH"/>
    <property type="match status" value="1"/>
</dbReference>
<dbReference type="InterPro" id="IPR005502">
    <property type="entry name" value="Ribosyl_crysJ1"/>
</dbReference>
<comment type="caution">
    <text evidence="4">The sequence shown here is derived from an EMBL/GenBank/DDBJ whole genome shotgun (WGS) entry which is preliminary data.</text>
</comment>
<feature type="binding site" evidence="3">
    <location>
        <position position="55"/>
    </location>
    <ligand>
        <name>Mg(2+)</name>
        <dbReference type="ChEBI" id="CHEBI:18420"/>
        <label>1</label>
    </ligand>
</feature>
<keyword evidence="2 4" id="KW-0378">Hydrolase</keyword>
<dbReference type="EMBL" id="PKOZ01000006">
    <property type="protein sequence ID" value="PQD95040.1"/>
    <property type="molecule type" value="Genomic_DNA"/>
</dbReference>
<dbReference type="Proteomes" id="UP000239663">
    <property type="component" value="Unassembled WGS sequence"/>
</dbReference>
<dbReference type="RefSeq" id="WP_104849745.1">
    <property type="nucleotide sequence ID" value="NZ_PKOZ01000006.1"/>
</dbReference>
<feature type="binding site" evidence="3">
    <location>
        <position position="244"/>
    </location>
    <ligand>
        <name>Mg(2+)</name>
        <dbReference type="ChEBI" id="CHEBI:18420"/>
        <label>1</label>
    </ligand>
</feature>
<evidence type="ECO:0000313" key="5">
    <source>
        <dbReference type="Proteomes" id="UP000239663"/>
    </source>
</evidence>
<proteinExistence type="inferred from homology"/>
<evidence type="ECO:0000313" key="4">
    <source>
        <dbReference type="EMBL" id="PQD95040.1"/>
    </source>
</evidence>
<keyword evidence="3" id="KW-0460">Magnesium</keyword>
<dbReference type="Gene3D" id="1.10.4080.10">
    <property type="entry name" value="ADP-ribosylation/Crystallin J1"/>
    <property type="match status" value="1"/>
</dbReference>
<dbReference type="SUPFAM" id="SSF101478">
    <property type="entry name" value="ADP-ribosylglycohydrolase"/>
    <property type="match status" value="1"/>
</dbReference>
<dbReference type="GO" id="GO:0016787">
    <property type="term" value="F:hydrolase activity"/>
    <property type="evidence" value="ECO:0007669"/>
    <property type="project" value="UniProtKB-KW"/>
</dbReference>
<dbReference type="PANTHER" id="PTHR16222">
    <property type="entry name" value="ADP-RIBOSYLGLYCOHYDROLASE"/>
    <property type="match status" value="1"/>
</dbReference>
<feature type="binding site" evidence="3">
    <location>
        <position position="56"/>
    </location>
    <ligand>
        <name>Mg(2+)</name>
        <dbReference type="ChEBI" id="CHEBI:18420"/>
        <label>1</label>
    </ligand>
</feature>
<gene>
    <name evidence="4" type="ORF">CYL18_11975</name>
</gene>
<dbReference type="InterPro" id="IPR036705">
    <property type="entry name" value="Ribosyl_crysJ1_sf"/>
</dbReference>
<reference evidence="4 5" key="1">
    <citation type="submission" date="2017-12" db="EMBL/GenBank/DDBJ databases">
        <title>Taxonomic description and draft genome of Pradoshia cofamensis Gen. nov., sp. nov., a thermotolerant bacillale isolated from anterior gut of earthworm Eisenia fetida.</title>
        <authorList>
            <person name="Saha T."/>
            <person name="Chakraborty R."/>
        </authorList>
    </citation>
    <scope>NUCLEOTIDE SEQUENCE [LARGE SCALE GENOMIC DNA]</scope>
    <source>
        <strain evidence="4 5">EAG3</strain>
    </source>
</reference>
<organism evidence="4 5">
    <name type="scientific">Pradoshia eiseniae</name>
    <dbReference type="NCBI Taxonomy" id="2064768"/>
    <lineage>
        <taxon>Bacteria</taxon>
        <taxon>Bacillati</taxon>
        <taxon>Bacillota</taxon>
        <taxon>Bacilli</taxon>
        <taxon>Bacillales</taxon>
        <taxon>Bacillaceae</taxon>
        <taxon>Pradoshia</taxon>
    </lineage>
</organism>
<dbReference type="AlphaFoldDB" id="A0A2S7MZ53"/>
<dbReference type="PANTHER" id="PTHR16222:SF24">
    <property type="entry name" value="ADP-RIBOSYLHYDROLASE ARH3"/>
    <property type="match status" value="1"/>
</dbReference>
<dbReference type="InterPro" id="IPR050792">
    <property type="entry name" value="ADP-ribosylglycohydrolase"/>
</dbReference>